<reference evidence="3 4" key="1">
    <citation type="submission" date="2019-03" db="EMBL/GenBank/DDBJ databases">
        <title>Genomic Encyclopedia of Type Strains, Phase IV (KMG-IV): sequencing the most valuable type-strain genomes for metagenomic binning, comparative biology and taxonomic classification.</title>
        <authorList>
            <person name="Goeker M."/>
        </authorList>
    </citation>
    <scope>NUCLEOTIDE SEQUENCE [LARGE SCALE GENOMIC DNA]</scope>
    <source>
        <strain evidence="3 4">DSM 100048</strain>
    </source>
</reference>
<feature type="compositionally biased region" description="Low complexity" evidence="1">
    <location>
        <begin position="87"/>
        <end position="103"/>
    </location>
</feature>
<dbReference type="Proteomes" id="UP000294692">
    <property type="component" value="Unassembled WGS sequence"/>
</dbReference>
<keyword evidence="3" id="KW-0966">Cell projection</keyword>
<keyword evidence="4" id="KW-1185">Reference proteome</keyword>
<dbReference type="RefSeq" id="WP_132475879.1">
    <property type="nucleotide sequence ID" value="NZ_JBHRVM010000001.1"/>
</dbReference>
<feature type="region of interest" description="Disordered" evidence="1">
    <location>
        <begin position="131"/>
        <end position="176"/>
    </location>
</feature>
<evidence type="ECO:0000259" key="2">
    <source>
        <dbReference type="Pfam" id="PF02120"/>
    </source>
</evidence>
<comment type="caution">
    <text evidence="3">The sequence shown here is derived from an EMBL/GenBank/DDBJ whole genome shotgun (WGS) entry which is preliminary data.</text>
</comment>
<feature type="region of interest" description="Disordered" evidence="1">
    <location>
        <begin position="33"/>
        <end position="103"/>
    </location>
</feature>
<dbReference type="InterPro" id="IPR038610">
    <property type="entry name" value="FliK-like_C_sf"/>
</dbReference>
<accession>A0A4R3VB54</accession>
<feature type="region of interest" description="Disordered" evidence="1">
    <location>
        <begin position="224"/>
        <end position="267"/>
    </location>
</feature>
<keyword evidence="3" id="KW-0282">Flagellum</keyword>
<feature type="compositionally biased region" description="Basic and acidic residues" evidence="1">
    <location>
        <begin position="48"/>
        <end position="62"/>
    </location>
</feature>
<dbReference type="AlphaFoldDB" id="A0A4R3VB54"/>
<dbReference type="OrthoDB" id="5296742at2"/>
<feature type="domain" description="Flagellar hook-length control protein-like C-terminal" evidence="2">
    <location>
        <begin position="314"/>
        <end position="388"/>
    </location>
</feature>
<dbReference type="InterPro" id="IPR021136">
    <property type="entry name" value="Flagellar_hook_control-like_C"/>
</dbReference>
<evidence type="ECO:0000313" key="3">
    <source>
        <dbReference type="EMBL" id="TCV00832.1"/>
    </source>
</evidence>
<organism evidence="3 4">
    <name type="scientific">Paracandidimonas soli</name>
    <dbReference type="NCBI Taxonomy" id="1917182"/>
    <lineage>
        <taxon>Bacteria</taxon>
        <taxon>Pseudomonadati</taxon>
        <taxon>Pseudomonadota</taxon>
        <taxon>Betaproteobacteria</taxon>
        <taxon>Burkholderiales</taxon>
        <taxon>Alcaligenaceae</taxon>
        <taxon>Paracandidimonas</taxon>
    </lineage>
</organism>
<dbReference type="EMBL" id="SMBX01000003">
    <property type="protein sequence ID" value="TCV00832.1"/>
    <property type="molecule type" value="Genomic_DNA"/>
</dbReference>
<feature type="compositionally biased region" description="Pro residues" evidence="1">
    <location>
        <begin position="149"/>
        <end position="162"/>
    </location>
</feature>
<sequence>MSIGGAPSALGTLLVQRLDAVLGTTLSQQANLVSGARPDAVSQPGSPERADPVRNDTVRHPQENLNRTIGQVEHRRQAATARASSGSPASHPTATQATSSAPTTLGSAARIILELLNNYAGNAAIASRQPLVGNPHQLPNPVPSQAAQTPPPTGQPMPPSPAPATAAGATTAQFQAGPPGSLAGALVQSLSQAIGNSGVFYESHLAQLLSGQRTVAELRAEPQAQLPVPQSEHQALKAASAPPPESSPGNTSPQAQPSGAHQAAQPGAMPAEIQVLVRQQLEVLANQSIAWRGEVWPDADMEWEVRRNAGQDDTASDAPDSWATKLKLELPGLGSVHARLTLAGQQIVMRIEAPESAALLSEQAGQLRARLSASGMQLSQLDITDTTDARGTAP</sequence>
<gene>
    <name evidence="3" type="ORF">EV686_103416</name>
</gene>
<evidence type="ECO:0000256" key="1">
    <source>
        <dbReference type="SAM" id="MobiDB-lite"/>
    </source>
</evidence>
<dbReference type="Gene3D" id="3.30.750.140">
    <property type="match status" value="1"/>
</dbReference>
<name>A0A4R3VB54_9BURK</name>
<keyword evidence="3" id="KW-0969">Cilium</keyword>
<dbReference type="Pfam" id="PF02120">
    <property type="entry name" value="Flg_hook"/>
    <property type="match status" value="1"/>
</dbReference>
<feature type="compositionally biased region" description="Low complexity" evidence="1">
    <location>
        <begin position="163"/>
        <end position="176"/>
    </location>
</feature>
<feature type="compositionally biased region" description="Polar residues" evidence="1">
    <location>
        <begin position="249"/>
        <end position="259"/>
    </location>
</feature>
<protein>
    <submittedName>
        <fullName evidence="3">Flagellar hook-length control protein FliK</fullName>
    </submittedName>
</protein>
<evidence type="ECO:0000313" key="4">
    <source>
        <dbReference type="Proteomes" id="UP000294692"/>
    </source>
</evidence>
<proteinExistence type="predicted"/>